<protein>
    <submittedName>
        <fullName evidence="2">PIR Superfamily Protein</fullName>
    </submittedName>
</protein>
<organism evidence="2 3">
    <name type="scientific">Plasmodium ovale wallikeri</name>
    <dbReference type="NCBI Taxonomy" id="864142"/>
    <lineage>
        <taxon>Eukaryota</taxon>
        <taxon>Sar</taxon>
        <taxon>Alveolata</taxon>
        <taxon>Apicomplexa</taxon>
        <taxon>Aconoidasida</taxon>
        <taxon>Haemosporida</taxon>
        <taxon>Plasmodiidae</taxon>
        <taxon>Plasmodium</taxon>
        <taxon>Plasmodium (Plasmodium)</taxon>
    </lineage>
</organism>
<dbReference type="EMBL" id="FLRD01001674">
    <property type="protein sequence ID" value="SBT57912.1"/>
    <property type="molecule type" value="Genomic_DNA"/>
</dbReference>
<keyword evidence="1" id="KW-1133">Transmembrane helix</keyword>
<dbReference type="Proteomes" id="UP000078555">
    <property type="component" value="Unassembled WGS sequence"/>
</dbReference>
<feature type="transmembrane region" description="Helical" evidence="1">
    <location>
        <begin position="254"/>
        <end position="276"/>
    </location>
</feature>
<gene>
    <name evidence="2" type="ORF">POVWA1_084410</name>
</gene>
<reference evidence="3" key="1">
    <citation type="submission" date="2016-05" db="EMBL/GenBank/DDBJ databases">
        <authorList>
            <person name="Naeem Raeece"/>
        </authorList>
    </citation>
    <scope>NUCLEOTIDE SEQUENCE [LARGE SCALE GENOMIC DNA]</scope>
</reference>
<keyword evidence="3" id="KW-1185">Reference proteome</keyword>
<evidence type="ECO:0000256" key="1">
    <source>
        <dbReference type="SAM" id="Phobius"/>
    </source>
</evidence>
<sequence>MADDYNYDFFKDINEYMIYQRMVNTTDVSTMGVDKCIFDEHDFSAENIEFAQNLCKKFKYLNQLITKDEFEMLSKIDNKFEYTNYWLNYELEENKKYPHISSEKFYQKLKGKDKTYEENNLQIKIRNIDKVHLGFMKTLEKLYINYNGLQNIIFVSSQRDKTCAYYSQMCYDEYENSIKVCTNPNSTNFCKALEDYREKYEVLCVMNDSMNKCPSSELKTLSKNEKAIRQQLDNAAQLQFGILPGYSSDGYTGMTAITVIGVILSLSLSLFLLYVFTPFGSWLRHRIKRYVGIYKNSQDEINNINLNNEEYTIRYNSIQ</sequence>
<keyword evidence="1" id="KW-0472">Membrane</keyword>
<accession>A0A1A9ANW6</accession>
<dbReference type="AlphaFoldDB" id="A0A1A9ANW6"/>
<proteinExistence type="predicted"/>
<evidence type="ECO:0000313" key="3">
    <source>
        <dbReference type="Proteomes" id="UP000078555"/>
    </source>
</evidence>
<name>A0A1A9ANW6_PLAOA</name>
<keyword evidence="1" id="KW-0812">Transmembrane</keyword>
<evidence type="ECO:0000313" key="2">
    <source>
        <dbReference type="EMBL" id="SBT57912.1"/>
    </source>
</evidence>